<dbReference type="RefSeq" id="WP_081158745.1">
    <property type="nucleotide sequence ID" value="NZ_LWBP01000001.1"/>
</dbReference>
<proteinExistence type="predicted"/>
<accession>A0A1V9GCV5</accession>
<dbReference type="Proteomes" id="UP000192276">
    <property type="component" value="Unassembled WGS sequence"/>
</dbReference>
<name>A0A1V9GCV5_9BACT</name>
<gene>
    <name evidence="1" type="ORF">A4R26_01020</name>
</gene>
<evidence type="ECO:0000313" key="1">
    <source>
        <dbReference type="EMBL" id="OQP68420.1"/>
    </source>
</evidence>
<keyword evidence="2" id="KW-1185">Reference proteome</keyword>
<protein>
    <submittedName>
        <fullName evidence="1">Uncharacterized protein</fullName>
    </submittedName>
</protein>
<dbReference type="EMBL" id="LWBP01000001">
    <property type="protein sequence ID" value="OQP68420.1"/>
    <property type="molecule type" value="Genomic_DNA"/>
</dbReference>
<dbReference type="AlphaFoldDB" id="A0A1V9GCV5"/>
<comment type="caution">
    <text evidence="1">The sequence shown here is derived from an EMBL/GenBank/DDBJ whole genome shotgun (WGS) entry which is preliminary data.</text>
</comment>
<evidence type="ECO:0000313" key="2">
    <source>
        <dbReference type="Proteomes" id="UP000192276"/>
    </source>
</evidence>
<sequence length="78" mass="8913">MKEKATSGSSGFYKASFIETWQVSLLLGMHIRNAQEMLKNMRRELKKPKNAGITVNEFCAKRKLPLKETLKALEHMSS</sequence>
<reference evidence="2" key="1">
    <citation type="submission" date="2016-04" db="EMBL/GenBank/DDBJ databases">
        <authorList>
            <person name="Chen L."/>
            <person name="Zhuang W."/>
            <person name="Wang G."/>
        </authorList>
    </citation>
    <scope>NUCLEOTIDE SEQUENCE [LARGE SCALE GENOMIC DNA]</scope>
    <source>
        <strain evidence="2">208</strain>
    </source>
</reference>
<organism evidence="1 2">
    <name type="scientific">Niastella populi</name>
    <dbReference type="NCBI Taxonomy" id="550983"/>
    <lineage>
        <taxon>Bacteria</taxon>
        <taxon>Pseudomonadati</taxon>
        <taxon>Bacteroidota</taxon>
        <taxon>Chitinophagia</taxon>
        <taxon>Chitinophagales</taxon>
        <taxon>Chitinophagaceae</taxon>
        <taxon>Niastella</taxon>
    </lineage>
</organism>